<dbReference type="Gene3D" id="2.40.70.10">
    <property type="entry name" value="Acid Proteases"/>
    <property type="match status" value="1"/>
</dbReference>
<dbReference type="GO" id="GO:0016779">
    <property type="term" value="F:nucleotidyltransferase activity"/>
    <property type="evidence" value="ECO:0007669"/>
    <property type="project" value="UniProtKB-KW"/>
</dbReference>
<dbReference type="PANTHER" id="PTHR37984:SF5">
    <property type="entry name" value="PROTEIN NYNRIN-LIKE"/>
    <property type="match status" value="1"/>
</dbReference>
<dbReference type="InterPro" id="IPR050951">
    <property type="entry name" value="Retrovirus_Pol_polyprotein"/>
</dbReference>
<keyword evidence="4" id="KW-0378">Hydrolase</keyword>
<evidence type="ECO:0000256" key="1">
    <source>
        <dbReference type="ARBA" id="ARBA00022679"/>
    </source>
</evidence>
<dbReference type="Proteomes" id="UP000499080">
    <property type="component" value="Unassembled WGS sequence"/>
</dbReference>
<feature type="region of interest" description="Disordered" evidence="5">
    <location>
        <begin position="26"/>
        <end position="52"/>
    </location>
</feature>
<sequence>MCRAAETYKLRAQVYFMEERSIDATKSFEPSPEMKPRATRQANKFRQPSKRQESSRRKCQYCGGRHVPDRCPAYGKQCRSCGNRNHFSRVCKSKSVNRICQNSPGEFTSSANNCKYPPEKFFVGTVSADSMPSSWQAILLINDRPVNFKIDTGAQANIISKKLLNDIYGSGVNVRKTSVKLSTYTGQTIELLGCTTLPVKKFKLSSYSFRFFGH</sequence>
<comment type="caution">
    <text evidence="6">The sequence shown here is derived from an EMBL/GenBank/DDBJ whole genome shotgun (WGS) entry which is preliminary data.</text>
</comment>
<dbReference type="OrthoDB" id="7487719at2759"/>
<organism evidence="6 7">
    <name type="scientific">Araneus ventricosus</name>
    <name type="common">Orbweaver spider</name>
    <name type="synonym">Epeira ventricosa</name>
    <dbReference type="NCBI Taxonomy" id="182803"/>
    <lineage>
        <taxon>Eukaryota</taxon>
        <taxon>Metazoa</taxon>
        <taxon>Ecdysozoa</taxon>
        <taxon>Arthropoda</taxon>
        <taxon>Chelicerata</taxon>
        <taxon>Arachnida</taxon>
        <taxon>Araneae</taxon>
        <taxon>Araneomorphae</taxon>
        <taxon>Entelegynae</taxon>
        <taxon>Araneoidea</taxon>
        <taxon>Araneidae</taxon>
        <taxon>Araneus</taxon>
    </lineage>
</organism>
<keyword evidence="1" id="KW-0808">Transferase</keyword>
<keyword evidence="3" id="KW-0540">Nuclease</keyword>
<proteinExistence type="predicted"/>
<reference evidence="6 7" key="1">
    <citation type="journal article" date="2019" name="Sci. Rep.">
        <title>Orb-weaving spider Araneus ventricosus genome elucidates the spidroin gene catalogue.</title>
        <authorList>
            <person name="Kono N."/>
            <person name="Nakamura H."/>
            <person name="Ohtoshi R."/>
            <person name="Moran D.A.P."/>
            <person name="Shinohara A."/>
            <person name="Yoshida Y."/>
            <person name="Fujiwara M."/>
            <person name="Mori M."/>
            <person name="Tomita M."/>
            <person name="Arakawa K."/>
        </authorList>
    </citation>
    <scope>NUCLEOTIDE SEQUENCE [LARGE SCALE GENOMIC DNA]</scope>
</reference>
<keyword evidence="4" id="KW-0255">Endonuclease</keyword>
<dbReference type="PANTHER" id="PTHR37984">
    <property type="entry name" value="PROTEIN CBG26694"/>
    <property type="match status" value="1"/>
</dbReference>
<evidence type="ECO:0000256" key="4">
    <source>
        <dbReference type="ARBA" id="ARBA00022759"/>
    </source>
</evidence>
<dbReference type="AlphaFoldDB" id="A0A4Y2C4S8"/>
<evidence type="ECO:0000256" key="2">
    <source>
        <dbReference type="ARBA" id="ARBA00022695"/>
    </source>
</evidence>
<evidence type="ECO:0008006" key="8">
    <source>
        <dbReference type="Google" id="ProtNLM"/>
    </source>
</evidence>
<gene>
    <name evidence="6" type="ORF">AVEN_68762_1</name>
</gene>
<keyword evidence="2" id="KW-0548">Nucleotidyltransferase</keyword>
<keyword evidence="7" id="KW-1185">Reference proteome</keyword>
<accession>A0A4Y2C4S8</accession>
<evidence type="ECO:0000313" key="6">
    <source>
        <dbReference type="EMBL" id="GBL99470.1"/>
    </source>
</evidence>
<evidence type="ECO:0000313" key="7">
    <source>
        <dbReference type="Proteomes" id="UP000499080"/>
    </source>
</evidence>
<dbReference type="EMBL" id="BGPR01000149">
    <property type="protein sequence ID" value="GBL99470.1"/>
    <property type="molecule type" value="Genomic_DNA"/>
</dbReference>
<evidence type="ECO:0000256" key="3">
    <source>
        <dbReference type="ARBA" id="ARBA00022722"/>
    </source>
</evidence>
<protein>
    <recommendedName>
        <fullName evidence="8">Peptidase A2 domain-containing protein</fullName>
    </recommendedName>
</protein>
<name>A0A4Y2C4S8_ARAVE</name>
<evidence type="ECO:0000256" key="5">
    <source>
        <dbReference type="SAM" id="MobiDB-lite"/>
    </source>
</evidence>
<dbReference type="SUPFAM" id="SSF50630">
    <property type="entry name" value="Acid proteases"/>
    <property type="match status" value="1"/>
</dbReference>
<dbReference type="GO" id="GO:0004519">
    <property type="term" value="F:endonuclease activity"/>
    <property type="evidence" value="ECO:0007669"/>
    <property type="project" value="UniProtKB-KW"/>
</dbReference>
<dbReference type="InterPro" id="IPR021109">
    <property type="entry name" value="Peptidase_aspartic_dom_sf"/>
</dbReference>